<dbReference type="EMBL" id="JACLQD010000002">
    <property type="protein sequence ID" value="MBC2835486.1"/>
    <property type="molecule type" value="Genomic_DNA"/>
</dbReference>
<gene>
    <name evidence="2" type="ORF">H7F16_08200</name>
</gene>
<keyword evidence="3" id="KW-1185">Reference proteome</keyword>
<name>A0A842I789_9RHOB</name>
<dbReference type="RefSeq" id="WP_185797082.1">
    <property type="nucleotide sequence ID" value="NZ_JACLQD010000002.1"/>
</dbReference>
<feature type="signal peptide" evidence="1">
    <location>
        <begin position="1"/>
        <end position="22"/>
    </location>
</feature>
<evidence type="ECO:0000313" key="3">
    <source>
        <dbReference type="Proteomes" id="UP000555411"/>
    </source>
</evidence>
<dbReference type="SUPFAM" id="SSF56935">
    <property type="entry name" value="Porins"/>
    <property type="match status" value="1"/>
</dbReference>
<evidence type="ECO:0000256" key="1">
    <source>
        <dbReference type="SAM" id="SignalP"/>
    </source>
</evidence>
<dbReference type="Proteomes" id="UP000555411">
    <property type="component" value="Unassembled WGS sequence"/>
</dbReference>
<accession>A0A842I789</accession>
<sequence length="299" mass="31475">MNRFPPALPALLVMLCPFAAQAQGLETSGQFELEYLRGNGAETMLFSADAMLRYRGGALGVELGTDSDFALDNGPELKSFYAAALVNSGFGEFAIGAPESVADMLIDVPSFAGMKGIDAGGMIPGQNVALGTPSMVGVIAKREDRQSYGLRYSNSAGAIRYGASVHKFEGTGSTLFQLAGEYTMGQTQIEGMIENKSLEGGFSGLIGVAHDQGQFTVSAYLSRQTIDGDGTTFQLSGDYRLSDNMTIGGSLARKDFTEEEYLYGVTAAWGFGNGAYLSGGIADGDNSTVLMDASVGYKF</sequence>
<reference evidence="2 3" key="1">
    <citation type="journal article" date="2017" name="Int. J. Syst. Evol. Microbiol.">
        <title>Gemmobacter straminiformis sp. nov., isolated from an artificial fountain.</title>
        <authorList>
            <person name="Kang J.Y."/>
            <person name="Kim M.J."/>
            <person name="Chun J."/>
            <person name="Son K.P."/>
            <person name="Jahng K.Y."/>
        </authorList>
    </citation>
    <scope>NUCLEOTIDE SEQUENCE [LARGE SCALE GENOMIC DNA]</scope>
    <source>
        <strain evidence="2 3">CAM-8</strain>
    </source>
</reference>
<dbReference type="InterPro" id="IPR023614">
    <property type="entry name" value="Porin_dom_sf"/>
</dbReference>
<protein>
    <recommendedName>
        <fullName evidence="4">Porin</fullName>
    </recommendedName>
</protein>
<proteinExistence type="predicted"/>
<evidence type="ECO:0000313" key="2">
    <source>
        <dbReference type="EMBL" id="MBC2835486.1"/>
    </source>
</evidence>
<keyword evidence="1" id="KW-0732">Signal</keyword>
<feature type="chain" id="PRO_5032289901" description="Porin" evidence="1">
    <location>
        <begin position="23"/>
        <end position="299"/>
    </location>
</feature>
<dbReference type="AlphaFoldDB" id="A0A842I789"/>
<evidence type="ECO:0008006" key="4">
    <source>
        <dbReference type="Google" id="ProtNLM"/>
    </source>
</evidence>
<organism evidence="2 3">
    <name type="scientific">Paragemmobacter straminiformis</name>
    <dbReference type="NCBI Taxonomy" id="2045119"/>
    <lineage>
        <taxon>Bacteria</taxon>
        <taxon>Pseudomonadati</taxon>
        <taxon>Pseudomonadota</taxon>
        <taxon>Alphaproteobacteria</taxon>
        <taxon>Rhodobacterales</taxon>
        <taxon>Paracoccaceae</taxon>
        <taxon>Paragemmobacter</taxon>
    </lineage>
</organism>
<dbReference type="Gene3D" id="2.40.160.10">
    <property type="entry name" value="Porin"/>
    <property type="match status" value="1"/>
</dbReference>
<comment type="caution">
    <text evidence="2">The sequence shown here is derived from an EMBL/GenBank/DDBJ whole genome shotgun (WGS) entry which is preliminary data.</text>
</comment>